<dbReference type="AlphaFoldDB" id="A0A183H1R1"/>
<name>A0A183H1R1_9BILA</name>
<evidence type="ECO:0000313" key="3">
    <source>
        <dbReference type="WBParaSite" id="OFLC_0000142001-mRNA-1"/>
    </source>
</evidence>
<dbReference type="WBParaSite" id="OFLC_0000142001-mRNA-1">
    <property type="protein sequence ID" value="OFLC_0000142001-mRNA-1"/>
    <property type="gene ID" value="OFLC_0000142001"/>
</dbReference>
<proteinExistence type="predicted"/>
<keyword evidence="2" id="KW-1185">Reference proteome</keyword>
<accession>A0A183H1R1</accession>
<reference evidence="3" key="2">
    <citation type="submission" date="2016-06" db="UniProtKB">
        <authorList>
            <consortium name="WormBaseParasite"/>
        </authorList>
    </citation>
    <scope>IDENTIFICATION</scope>
</reference>
<sequence>MVFSRLELGFARRDNLDSWFYLLIEIPRGSLPKITLFTRYVSGKQKCEMIEMKDQQQPQQSLLTFVVPLCAPAQQWYQQCDNTKTSSNETFLQSSAGAIGQSIVMNTLDYSATKNIEGVVRSADKNVIFAQEWCHPVPVSSHQLHNSSRRNRIASTSLLTTMRATVTSIEMMITIILITNISHHSFELLRLRSSKLETSSRRHICLLEPFLRSEAEDQVDRRKSV</sequence>
<protein>
    <submittedName>
        <fullName evidence="1 3">Uncharacterized protein</fullName>
    </submittedName>
</protein>
<evidence type="ECO:0000313" key="2">
    <source>
        <dbReference type="Proteomes" id="UP000242913"/>
    </source>
</evidence>
<evidence type="ECO:0000313" key="1">
    <source>
        <dbReference type="EMBL" id="OZC05033.1"/>
    </source>
</evidence>
<reference evidence="1 2" key="1">
    <citation type="submission" date="2015-12" db="EMBL/GenBank/DDBJ databases">
        <title>Draft genome of the nematode, Onchocerca flexuosa.</title>
        <authorList>
            <person name="Mitreva M."/>
        </authorList>
    </citation>
    <scope>NUCLEOTIDE SEQUENCE [LARGE SCALE GENOMIC DNA]</scope>
    <source>
        <strain evidence="1">Red Deer</strain>
    </source>
</reference>
<gene>
    <name evidence="1" type="ORF">X798_07970</name>
</gene>
<organism evidence="3">
    <name type="scientific">Onchocerca flexuosa</name>
    <dbReference type="NCBI Taxonomy" id="387005"/>
    <lineage>
        <taxon>Eukaryota</taxon>
        <taxon>Metazoa</taxon>
        <taxon>Ecdysozoa</taxon>
        <taxon>Nematoda</taxon>
        <taxon>Chromadorea</taxon>
        <taxon>Rhabditida</taxon>
        <taxon>Spirurina</taxon>
        <taxon>Spiruromorpha</taxon>
        <taxon>Filarioidea</taxon>
        <taxon>Onchocercidae</taxon>
        <taxon>Onchocerca</taxon>
    </lineage>
</organism>
<dbReference type="Proteomes" id="UP000242913">
    <property type="component" value="Unassembled WGS sequence"/>
</dbReference>
<dbReference type="EMBL" id="KZ271546">
    <property type="protein sequence ID" value="OZC05033.1"/>
    <property type="molecule type" value="Genomic_DNA"/>
</dbReference>